<name>A0A094SGX9_9ZZZZ</name>
<dbReference type="InterPro" id="IPR003777">
    <property type="entry name" value="XdhC_CoxI"/>
</dbReference>
<dbReference type="EMBL" id="JNSL01000058">
    <property type="protein sequence ID" value="KGA17588.1"/>
    <property type="molecule type" value="Genomic_DNA"/>
</dbReference>
<dbReference type="Pfam" id="PF13478">
    <property type="entry name" value="XdhC_C"/>
    <property type="match status" value="1"/>
</dbReference>
<feature type="domain" description="XdhC- CoxI" evidence="1">
    <location>
        <begin position="14"/>
        <end position="77"/>
    </location>
</feature>
<gene>
    <name evidence="3" type="ORF">GM51_10085</name>
</gene>
<protein>
    <recommendedName>
        <fullName evidence="4">TRASH domain-containing protein</fullName>
    </recommendedName>
</protein>
<comment type="caution">
    <text evidence="3">The sequence shown here is derived from an EMBL/GenBank/DDBJ whole genome shotgun (WGS) entry which is preliminary data.</text>
</comment>
<dbReference type="AlphaFoldDB" id="A0A094SGX9"/>
<feature type="domain" description="XdhC Rossmann" evidence="2">
    <location>
        <begin position="117"/>
        <end position="229"/>
    </location>
</feature>
<evidence type="ECO:0000313" key="3">
    <source>
        <dbReference type="EMBL" id="KGA17588.1"/>
    </source>
</evidence>
<dbReference type="PANTHER" id="PTHR30388">
    <property type="entry name" value="ALDEHYDE OXIDOREDUCTASE MOLYBDENUM COFACTOR ASSEMBLY PROTEIN"/>
    <property type="match status" value="1"/>
</dbReference>
<accession>A0A094SGX9</accession>
<dbReference type="PANTHER" id="PTHR30388:SF6">
    <property type="entry name" value="XANTHINE DEHYDROGENASE SUBUNIT A-RELATED"/>
    <property type="match status" value="1"/>
</dbReference>
<reference evidence="3" key="1">
    <citation type="submission" date="2014-06" db="EMBL/GenBank/DDBJ databases">
        <title>Key roles for freshwater Actinobacteria revealed by deep metagenomic sequencing.</title>
        <authorList>
            <person name="Ghai R."/>
            <person name="Mizuno C.M."/>
            <person name="Picazo A."/>
            <person name="Camacho A."/>
            <person name="Rodriguez-Valera F."/>
        </authorList>
    </citation>
    <scope>NUCLEOTIDE SEQUENCE</scope>
</reference>
<dbReference type="Gene3D" id="3.40.50.720">
    <property type="entry name" value="NAD(P)-binding Rossmann-like Domain"/>
    <property type="match status" value="1"/>
</dbReference>
<dbReference type="Pfam" id="PF02625">
    <property type="entry name" value="XdhC_CoxI"/>
    <property type="match status" value="1"/>
</dbReference>
<proteinExistence type="predicted"/>
<sequence>MPKILASRVADLHKSRTPYVHARVVLAEKPTSAKPGDEALIFSDGTIEGFVGGSCAESTVRTQGMSVLDDGHALLLRIAPMPEPDTQSGKRTVHNPCLSGGTLEIFLEPVMPAPLVAIFGDSPISGSLIKQGPGAGYEMVEWDNSIDLATTFAVIVAAHGRDDETMLLEAAVTAGVPYVGLVASRKRGTAVIEMLNLTPDQKASIYSPAGLDIGARTPDHIALSILAEMVQAGANSTEPRTPVPVCETAIDPVCNMSVPMVNESIHAEFGDTTVWFCAPGCLKAYSANPEAFQLV</sequence>
<evidence type="ECO:0000259" key="1">
    <source>
        <dbReference type="Pfam" id="PF02625"/>
    </source>
</evidence>
<evidence type="ECO:0000259" key="2">
    <source>
        <dbReference type="Pfam" id="PF13478"/>
    </source>
</evidence>
<evidence type="ECO:0008006" key="4">
    <source>
        <dbReference type="Google" id="ProtNLM"/>
    </source>
</evidence>
<dbReference type="InterPro" id="IPR027051">
    <property type="entry name" value="XdhC_Rossmann_dom"/>
</dbReference>
<dbReference type="InterPro" id="IPR052698">
    <property type="entry name" value="MoCofactor_Util/Proc"/>
</dbReference>
<organism evidence="3">
    <name type="scientific">freshwater metagenome</name>
    <dbReference type="NCBI Taxonomy" id="449393"/>
    <lineage>
        <taxon>unclassified sequences</taxon>
        <taxon>metagenomes</taxon>
        <taxon>ecological metagenomes</taxon>
    </lineage>
</organism>